<organism evidence="2 3">
    <name type="scientific">Anaeromicrobium sediminis</name>
    <dbReference type="NCBI Taxonomy" id="1478221"/>
    <lineage>
        <taxon>Bacteria</taxon>
        <taxon>Bacillati</taxon>
        <taxon>Bacillota</taxon>
        <taxon>Clostridia</taxon>
        <taxon>Peptostreptococcales</taxon>
        <taxon>Thermotaleaceae</taxon>
        <taxon>Anaeromicrobium</taxon>
    </lineage>
</organism>
<dbReference type="OrthoDB" id="9792542at2"/>
<dbReference type="InterPro" id="IPR052917">
    <property type="entry name" value="Stress-Dev_Protein"/>
</dbReference>
<dbReference type="Proteomes" id="UP000216024">
    <property type="component" value="Unassembled WGS sequence"/>
</dbReference>
<dbReference type="InterPro" id="IPR011576">
    <property type="entry name" value="Pyridox_Oxase_N"/>
</dbReference>
<evidence type="ECO:0000259" key="1">
    <source>
        <dbReference type="Pfam" id="PF01243"/>
    </source>
</evidence>
<name>A0A267MLX7_9FIRM</name>
<evidence type="ECO:0000313" key="3">
    <source>
        <dbReference type="Proteomes" id="UP000216024"/>
    </source>
</evidence>
<dbReference type="AlphaFoldDB" id="A0A267MLX7"/>
<feature type="domain" description="Pyridoxamine 5'-phosphate oxidase N-terminal" evidence="1">
    <location>
        <begin position="3"/>
        <end position="111"/>
    </location>
</feature>
<gene>
    <name evidence="2" type="ORF">CCE28_05825</name>
</gene>
<sequence length="133" mass="15250">MSKVVEYLNNNKVGQFATIKDGQVVMRPFHFLCEKDGKFIFGTANDKEVYKELKENPTAAFAVMGDNMQWVRLRGKVQFSDNQELKNEMFEIEPLLATVYQTPDNPRFELFCIYDGVASLHGGMGNVIEEIKF</sequence>
<keyword evidence="3" id="KW-1185">Reference proteome</keyword>
<accession>A0A267MLX7</accession>
<comment type="caution">
    <text evidence="2">The sequence shown here is derived from an EMBL/GenBank/DDBJ whole genome shotgun (WGS) entry which is preliminary data.</text>
</comment>
<dbReference type="EMBL" id="NIBG01000003">
    <property type="protein sequence ID" value="PAB60412.1"/>
    <property type="molecule type" value="Genomic_DNA"/>
</dbReference>
<evidence type="ECO:0000313" key="2">
    <source>
        <dbReference type="EMBL" id="PAB60412.1"/>
    </source>
</evidence>
<dbReference type="PANTHER" id="PTHR34818:SF1">
    <property type="entry name" value="PROTEIN BLI-3"/>
    <property type="match status" value="1"/>
</dbReference>
<protein>
    <recommendedName>
        <fullName evidence="1">Pyridoxamine 5'-phosphate oxidase N-terminal domain-containing protein</fullName>
    </recommendedName>
</protein>
<reference evidence="2 3" key="1">
    <citation type="submission" date="2017-06" db="EMBL/GenBank/DDBJ databases">
        <title>Draft genome sequence of anaerobic fermentative bacterium Anaeromicrobium sediminis DY2726D isolated from West Pacific Ocean sediments.</title>
        <authorList>
            <person name="Zeng X."/>
        </authorList>
    </citation>
    <scope>NUCLEOTIDE SEQUENCE [LARGE SCALE GENOMIC DNA]</scope>
    <source>
        <strain evidence="2 3">DY2726D</strain>
    </source>
</reference>
<dbReference type="SUPFAM" id="SSF50475">
    <property type="entry name" value="FMN-binding split barrel"/>
    <property type="match status" value="1"/>
</dbReference>
<dbReference type="PANTHER" id="PTHR34818">
    <property type="entry name" value="PROTEIN BLI-3"/>
    <property type="match status" value="1"/>
</dbReference>
<dbReference type="Gene3D" id="2.30.110.10">
    <property type="entry name" value="Electron Transport, Fmn-binding Protein, Chain A"/>
    <property type="match status" value="1"/>
</dbReference>
<dbReference type="Pfam" id="PF01243">
    <property type="entry name" value="PNPOx_N"/>
    <property type="match status" value="1"/>
</dbReference>
<dbReference type="RefSeq" id="WP_095131895.1">
    <property type="nucleotide sequence ID" value="NZ_NIBG01000003.1"/>
</dbReference>
<dbReference type="InterPro" id="IPR012349">
    <property type="entry name" value="Split_barrel_FMN-bd"/>
</dbReference>
<proteinExistence type="predicted"/>